<evidence type="ECO:0000313" key="2">
    <source>
        <dbReference type="Proteomes" id="UP000827092"/>
    </source>
</evidence>
<evidence type="ECO:0000313" key="1">
    <source>
        <dbReference type="EMBL" id="KAG8172625.1"/>
    </source>
</evidence>
<proteinExistence type="predicted"/>
<keyword evidence="2" id="KW-1185">Reference proteome</keyword>
<sequence length="144" mass="16751">MRQKGDKMFVELLPRIRLGIVTNNDFQILSKKKINFKGESRSDELEELCQYMQQQPKKTICLLPTKAQTEDIKMLELIPKTVVELIAKDDIKDCMYLKNRVSKKLNAYEEDNSRFAGLHKKIKVKRGKVKHLIIINFVKDASGQ</sequence>
<dbReference type="AlphaFoldDB" id="A0AAV6TMU0"/>
<dbReference type="EMBL" id="JAFNEN010002524">
    <property type="protein sequence ID" value="KAG8172625.1"/>
    <property type="molecule type" value="Genomic_DNA"/>
</dbReference>
<name>A0AAV6TMU0_9ARAC</name>
<protein>
    <submittedName>
        <fullName evidence="1">Uncharacterized protein</fullName>
    </submittedName>
</protein>
<accession>A0AAV6TMU0</accession>
<organism evidence="1 2">
    <name type="scientific">Oedothorax gibbosus</name>
    <dbReference type="NCBI Taxonomy" id="931172"/>
    <lineage>
        <taxon>Eukaryota</taxon>
        <taxon>Metazoa</taxon>
        <taxon>Ecdysozoa</taxon>
        <taxon>Arthropoda</taxon>
        <taxon>Chelicerata</taxon>
        <taxon>Arachnida</taxon>
        <taxon>Araneae</taxon>
        <taxon>Araneomorphae</taxon>
        <taxon>Entelegynae</taxon>
        <taxon>Araneoidea</taxon>
        <taxon>Linyphiidae</taxon>
        <taxon>Erigoninae</taxon>
        <taxon>Oedothorax</taxon>
    </lineage>
</organism>
<reference evidence="1 2" key="1">
    <citation type="journal article" date="2022" name="Nat. Ecol. Evol.">
        <title>A masculinizing supergene underlies an exaggerated male reproductive morph in a spider.</title>
        <authorList>
            <person name="Hendrickx F."/>
            <person name="De Corte Z."/>
            <person name="Sonet G."/>
            <person name="Van Belleghem S.M."/>
            <person name="Kostlbacher S."/>
            <person name="Vangestel C."/>
        </authorList>
    </citation>
    <scope>NUCLEOTIDE SEQUENCE [LARGE SCALE GENOMIC DNA]</scope>
    <source>
        <strain evidence="1">W744_W776</strain>
    </source>
</reference>
<dbReference type="Proteomes" id="UP000827092">
    <property type="component" value="Unassembled WGS sequence"/>
</dbReference>
<comment type="caution">
    <text evidence="1">The sequence shown here is derived from an EMBL/GenBank/DDBJ whole genome shotgun (WGS) entry which is preliminary data.</text>
</comment>
<gene>
    <name evidence="1" type="ORF">JTE90_006015</name>
</gene>